<evidence type="ECO:0000256" key="3">
    <source>
        <dbReference type="ARBA" id="ARBA00022692"/>
    </source>
</evidence>
<organism evidence="10 11">
    <name type="scientific">Janibacter indicus</name>
    <dbReference type="NCBI Taxonomy" id="857417"/>
    <lineage>
        <taxon>Bacteria</taxon>
        <taxon>Bacillati</taxon>
        <taxon>Actinomycetota</taxon>
        <taxon>Actinomycetes</taxon>
        <taxon>Micrococcales</taxon>
        <taxon>Intrasporangiaceae</taxon>
        <taxon>Janibacter</taxon>
    </lineage>
</organism>
<feature type="transmembrane region" description="Helical" evidence="7">
    <location>
        <begin position="16"/>
        <end position="36"/>
    </location>
</feature>
<dbReference type="GO" id="GO:0005886">
    <property type="term" value="C:plasma membrane"/>
    <property type="evidence" value="ECO:0007669"/>
    <property type="project" value="UniProtKB-SubCell"/>
</dbReference>
<evidence type="ECO:0000256" key="6">
    <source>
        <dbReference type="ARBA" id="ARBA00038076"/>
    </source>
</evidence>
<dbReference type="AlphaFoldDB" id="A0A1L3MDK1"/>
<feature type="transmembrane region" description="Helical" evidence="7">
    <location>
        <begin position="367"/>
        <end position="385"/>
    </location>
</feature>
<keyword evidence="11" id="KW-1185">Reference proteome</keyword>
<dbReference type="PANTHER" id="PTHR30572">
    <property type="entry name" value="MEMBRANE COMPONENT OF TRANSPORTER-RELATED"/>
    <property type="match status" value="1"/>
</dbReference>
<dbReference type="EMBL" id="CP013290">
    <property type="protein sequence ID" value="APH00429.1"/>
    <property type="molecule type" value="Genomic_DNA"/>
</dbReference>
<evidence type="ECO:0000256" key="7">
    <source>
        <dbReference type="SAM" id="Phobius"/>
    </source>
</evidence>
<feature type="domain" description="ABC3 transporter permease C-terminal" evidence="8">
    <location>
        <begin position="272"/>
        <end position="392"/>
    </location>
</feature>
<evidence type="ECO:0000313" key="11">
    <source>
        <dbReference type="Proteomes" id="UP000182938"/>
    </source>
</evidence>
<dbReference type="InterPro" id="IPR050250">
    <property type="entry name" value="Macrolide_Exporter_MacB"/>
</dbReference>
<feature type="transmembrane region" description="Helical" evidence="7">
    <location>
        <begin position="803"/>
        <end position="827"/>
    </location>
</feature>
<dbReference type="InterPro" id="IPR003838">
    <property type="entry name" value="ABC3_permease_C"/>
</dbReference>
<feature type="domain" description="MacB-like periplasmic core" evidence="9">
    <location>
        <begin position="17"/>
        <end position="237"/>
    </location>
</feature>
<dbReference type="RefSeq" id="WP_072623603.1">
    <property type="nucleotide sequence ID" value="NZ_CP013290.1"/>
</dbReference>
<accession>A0A1L3MDK1</accession>
<dbReference type="Pfam" id="PF02687">
    <property type="entry name" value="FtsX"/>
    <property type="match status" value="2"/>
</dbReference>
<proteinExistence type="inferred from homology"/>
<dbReference type="InterPro" id="IPR025857">
    <property type="entry name" value="MacB_PCD"/>
</dbReference>
<keyword evidence="3 7" id="KW-0812">Transmembrane</keyword>
<feature type="transmembrane region" description="Helical" evidence="7">
    <location>
        <begin position="416"/>
        <end position="433"/>
    </location>
</feature>
<feature type="transmembrane region" description="Helical" evidence="7">
    <location>
        <begin position="262"/>
        <end position="295"/>
    </location>
</feature>
<dbReference type="Proteomes" id="UP000182938">
    <property type="component" value="Chromosome"/>
</dbReference>
<feature type="transmembrane region" description="Helical" evidence="7">
    <location>
        <begin position="716"/>
        <end position="741"/>
    </location>
</feature>
<dbReference type="KEGG" id="jte:ASJ30_01865"/>
<reference evidence="10 11" key="1">
    <citation type="submission" date="2015-11" db="EMBL/GenBank/DDBJ databases">
        <authorList>
            <person name="Zhang Y."/>
            <person name="Guo Z."/>
        </authorList>
    </citation>
    <scope>NUCLEOTIDE SEQUENCE [LARGE SCALE GENOMIC DNA]</scope>
    <source>
        <strain evidence="10 11">YFY001</strain>
    </source>
</reference>
<feature type="transmembrane region" description="Helical" evidence="7">
    <location>
        <begin position="316"/>
        <end position="347"/>
    </location>
</feature>
<feature type="domain" description="ABC3 transporter permease C-terminal" evidence="8">
    <location>
        <begin position="721"/>
        <end position="836"/>
    </location>
</feature>
<gene>
    <name evidence="10" type="ORF">ASJ30_01865</name>
</gene>
<comment type="similarity">
    <text evidence="6">Belongs to the ABC-4 integral membrane protein family.</text>
</comment>
<protein>
    <submittedName>
        <fullName evidence="10">ABC transporter permease</fullName>
    </submittedName>
</protein>
<comment type="subcellular location">
    <subcellularLocation>
        <location evidence="1">Cell membrane</location>
        <topology evidence="1">Multi-pass membrane protein</topology>
    </subcellularLocation>
</comment>
<feature type="transmembrane region" description="Helical" evidence="7">
    <location>
        <begin position="439"/>
        <end position="459"/>
    </location>
</feature>
<feature type="transmembrane region" description="Helical" evidence="7">
    <location>
        <begin position="761"/>
        <end position="791"/>
    </location>
</feature>
<keyword evidence="4 7" id="KW-1133">Transmembrane helix</keyword>
<evidence type="ECO:0000256" key="5">
    <source>
        <dbReference type="ARBA" id="ARBA00023136"/>
    </source>
</evidence>
<evidence type="ECO:0000256" key="1">
    <source>
        <dbReference type="ARBA" id="ARBA00004651"/>
    </source>
</evidence>
<keyword evidence="5 7" id="KW-0472">Membrane</keyword>
<evidence type="ECO:0000313" key="10">
    <source>
        <dbReference type="EMBL" id="APH00429.1"/>
    </source>
</evidence>
<name>A0A1L3MDK1_9MICO</name>
<evidence type="ECO:0000256" key="2">
    <source>
        <dbReference type="ARBA" id="ARBA00022475"/>
    </source>
</evidence>
<dbReference type="GO" id="GO:0022857">
    <property type="term" value="F:transmembrane transporter activity"/>
    <property type="evidence" value="ECO:0007669"/>
    <property type="project" value="TreeGrafter"/>
</dbReference>
<dbReference type="PANTHER" id="PTHR30572:SF4">
    <property type="entry name" value="ABC TRANSPORTER PERMEASE YTRF"/>
    <property type="match status" value="1"/>
</dbReference>
<evidence type="ECO:0000259" key="8">
    <source>
        <dbReference type="Pfam" id="PF02687"/>
    </source>
</evidence>
<sequence length="844" mass="88673">MLKATFKSLLARKARLLMSAMAIVLGTAFVAGSLIFTDTLGRTFDGIMDGTVGDVVVQPEQTDEYGGTGGGRMSAADVDKMAELPGAARADGSVDAVGVFVVGDNGKVVGGQGAPALAFNYTDAPNQLGEDPLVIDEGREPQREGEVMVDSVTAERAGHEVGDRISLVTTGDTPEIEAELVGTMTFGEGGMAGASVVVFDTKTMQKYYMDGKDQYSSVWVTADEGVSQQELLTQVEPLVPEGYKGWTGKGLAEENQSDVQQALGFITTFLLVFAGIALFVGSFLIINTFSILVAQRGRELALLRAIGASRRQIVRGVLLEAFIIGVVGATLGLALGVVLALGIQALFATFGLDLSGTGLVFTPRTVIAAYAVGIVVTMLAAWVPARRAGSVPPVAAMRDSVDTGIGHHPIRRGLEAGVLVLGVVAFLYGLFVADTRELWWIGGGIVGLVLGTAFLAPFVGRPVISGLGWVYRTAFGSIGRMAEQNSVRNPGRTAATASALMIGMTLVALMGVVATSTTASVDKQIEETFRADYILSNAVGQPFSSTVAERVAEVDGVREVSPVRFSSAGVDGGQLFVTAIDPRSFEDVEKIEPTNGSADLDKDSVMLSTKHEGGRSVGDTVEVKMGSTTRDLTVVGFYDEIQAIGSPDVLMSVDTVESMGGSAADNWAFIFVDEGVDKAQVESGIEQIVDKQPLVTLKDQAGYADEQRSSINQLLFLIYALLGLAIVIAVLGIVNTLGLSVMERTREVGLLRAVGLSRRQLWRMITLESVTIALLGALLGIVLGVVAGVAIQRSLVDDGITELAIPWAQMAVFVALAGVIGVLAALLPARRASRMDVLQAISTE</sequence>
<evidence type="ECO:0000259" key="9">
    <source>
        <dbReference type="Pfam" id="PF12704"/>
    </source>
</evidence>
<keyword evidence="2" id="KW-1003">Cell membrane</keyword>
<evidence type="ECO:0000256" key="4">
    <source>
        <dbReference type="ARBA" id="ARBA00022989"/>
    </source>
</evidence>
<dbReference type="Pfam" id="PF12704">
    <property type="entry name" value="MacB_PCD"/>
    <property type="match status" value="2"/>
</dbReference>
<feature type="domain" description="MacB-like periplasmic core" evidence="9">
    <location>
        <begin position="493"/>
        <end position="687"/>
    </location>
</feature>